<dbReference type="CDD" id="cd00833">
    <property type="entry name" value="PKS"/>
    <property type="match status" value="1"/>
</dbReference>
<dbReference type="Pfam" id="PF08659">
    <property type="entry name" value="KR"/>
    <property type="match status" value="1"/>
</dbReference>
<evidence type="ECO:0000256" key="2">
    <source>
        <dbReference type="ARBA" id="ARBA00022553"/>
    </source>
</evidence>
<evidence type="ECO:0000256" key="6">
    <source>
        <dbReference type="ARBA" id="ARBA00023315"/>
    </source>
</evidence>
<dbReference type="SUPFAM" id="SSF51735">
    <property type="entry name" value="NAD(P)-binding Rossmann-fold domains"/>
    <property type="match status" value="2"/>
</dbReference>
<dbReference type="PROSITE" id="PS00606">
    <property type="entry name" value="KS3_1"/>
    <property type="match status" value="1"/>
</dbReference>
<evidence type="ECO:0000256" key="3">
    <source>
        <dbReference type="ARBA" id="ARBA00022679"/>
    </source>
</evidence>
<feature type="region of interest" description="Disordered" evidence="8">
    <location>
        <begin position="984"/>
        <end position="1035"/>
    </location>
</feature>
<dbReference type="PANTHER" id="PTHR43775">
    <property type="entry name" value="FATTY ACID SYNTHASE"/>
    <property type="match status" value="1"/>
</dbReference>
<dbReference type="InterPro" id="IPR013968">
    <property type="entry name" value="PKS_KR"/>
</dbReference>
<dbReference type="GO" id="GO:0004312">
    <property type="term" value="F:fatty acid synthase activity"/>
    <property type="evidence" value="ECO:0007669"/>
    <property type="project" value="TreeGrafter"/>
</dbReference>
<reference evidence="11" key="1">
    <citation type="submission" date="2020-12" db="EMBL/GenBank/DDBJ databases">
        <authorList>
            <person name="Iha C."/>
        </authorList>
    </citation>
    <scope>NUCLEOTIDE SEQUENCE</scope>
</reference>
<keyword evidence="6" id="KW-0012">Acyltransferase</keyword>
<dbReference type="Pfam" id="PF08240">
    <property type="entry name" value="ADH_N"/>
    <property type="match status" value="1"/>
</dbReference>
<evidence type="ECO:0000313" key="12">
    <source>
        <dbReference type="Proteomes" id="UP000708148"/>
    </source>
</evidence>
<protein>
    <recommendedName>
        <fullName evidence="13">Polyketide synthase</fullName>
    </recommendedName>
</protein>
<comment type="caution">
    <text evidence="11">The sequence shown here is derived from an EMBL/GenBank/DDBJ whole genome shotgun (WGS) entry which is preliminary data.</text>
</comment>
<dbReference type="Pfam" id="PF00698">
    <property type="entry name" value="Acyl_transf_1"/>
    <property type="match status" value="1"/>
</dbReference>
<dbReference type="Pfam" id="PF16197">
    <property type="entry name" value="KAsynt_C_assoc"/>
    <property type="match status" value="1"/>
</dbReference>
<dbReference type="GO" id="GO:0006633">
    <property type="term" value="P:fatty acid biosynthetic process"/>
    <property type="evidence" value="ECO:0007669"/>
    <property type="project" value="InterPro"/>
</dbReference>
<dbReference type="Pfam" id="PF00107">
    <property type="entry name" value="ADH_zinc_N"/>
    <property type="match status" value="1"/>
</dbReference>
<evidence type="ECO:0000256" key="5">
    <source>
        <dbReference type="ARBA" id="ARBA00023268"/>
    </source>
</evidence>
<dbReference type="GO" id="GO:0016491">
    <property type="term" value="F:oxidoreductase activity"/>
    <property type="evidence" value="ECO:0007669"/>
    <property type="project" value="InterPro"/>
</dbReference>
<dbReference type="InterPro" id="IPR011032">
    <property type="entry name" value="GroES-like_sf"/>
</dbReference>
<evidence type="ECO:0000256" key="7">
    <source>
        <dbReference type="PROSITE-ProRule" id="PRU01363"/>
    </source>
</evidence>
<dbReference type="InterPro" id="IPR013154">
    <property type="entry name" value="ADH-like_N"/>
</dbReference>
<dbReference type="PROSITE" id="PS52004">
    <property type="entry name" value="KS3_2"/>
    <property type="match status" value="1"/>
</dbReference>
<dbReference type="InterPro" id="IPR032821">
    <property type="entry name" value="PKS_assoc"/>
</dbReference>
<keyword evidence="1" id="KW-0596">Phosphopantetheine</keyword>
<dbReference type="Pfam" id="PF14765">
    <property type="entry name" value="PS-DH"/>
    <property type="match status" value="1"/>
</dbReference>
<evidence type="ECO:0000256" key="4">
    <source>
        <dbReference type="ARBA" id="ARBA00022857"/>
    </source>
</evidence>
<feature type="compositionally biased region" description="Basic and acidic residues" evidence="8">
    <location>
        <begin position="2995"/>
        <end position="3014"/>
    </location>
</feature>
<evidence type="ECO:0000256" key="1">
    <source>
        <dbReference type="ARBA" id="ARBA00022450"/>
    </source>
</evidence>
<dbReference type="SMART" id="SM00829">
    <property type="entry name" value="PKS_ER"/>
    <property type="match status" value="1"/>
</dbReference>
<gene>
    <name evidence="11" type="ORF">OSTQU699_LOCUS7379</name>
</gene>
<keyword evidence="5" id="KW-0511">Multifunctional enzyme</keyword>
<sequence length="3048" mass="330911">MTVRGGRMRERVAVCGLGLLVPGREAISAPDKFWELLMSGQDAGDFVPGWKWCNETFYDRDAGRFGKTSVARGNFVAGDRMADFDAAFFRLSPNEARAMDPQHRCALKCSVEALWDAQIDPSAYAGRKVDVVVGMMHAENQDTIDRLNAAPGDVALGHERAMCANRVSSFFDFRGRSLSVDTACSSSMQALDLAVEGLQQGQSEMGVVVGVNYLATPYLNIALQKLCAISPDGTCKFCDAAADGYGRGEAVVAIVLKRLSDAVRDGNTIYCTIVDTMSNHDGAKDSATYPSQEAQQALMERIYSENGLDPKDTQYLEAHGAGTYAGDKTELAAVHAALIAGHGSRTGENRLVVGSVKTQIGHTEGAAGACSLAKAALMLYHKKMPGSLHLTKLNPEIPLDDYGIVVPQTSMDWPTPQRGLPRRMSINSFGLGGSNTHVILEEFVHRDRPALYPSVQGQLVLPLSAHTKKALAEWVAVWVEFLKSNQARFLENADTLKATMQAAIHGRSHLEHRICILGDSVNELTTNLEKALKELEGMEYPMMGAGLYRDEPVFKATLDRCSAAIQSWEVGLDIVEELHKQGADSNVTSAPKAMVLIPALQIALTDLLCSKGIKPAGALGYSSGEVAAAYCAGALSLESAMWLAHQRSLGIRMFGQATFEPAALAVDLSRDAAASMLGGLNLDAGTKGQICISAIDSPLSVTLSGDKPAIEVAQSWCSARNVSARVTKKGVALNSHHMAAAASELTSSLDNSGSKFSFQRTNVPLFSTVTGACVSGRKLDSHYWGENLHKPVDFNAAVLTALSTALPSAKNAGQKGKFDAIVELGPHPALWESLNQILASVPGGHPMPVQCPMHQHTVGQEAKHLHKFLGDMYVQGHGLNWKSVFHLPSTTHSPAHWIPRFPFQEQHLKFQGASPRRELFGGGKHNLLGHRLNISAPTWQNCIEAQSDGCIADHKIEHASTLPGAAYIEMALAAVQELDRCKSDDGMAPNGANNDNGKVELTDEKSGAAEQATTETEPAGNTNEDAKGQASGDPAAIETGKECQHYWVLRDVSFHSPLALEGALALVQTTIVPQTNTVQIHSAFRQSEKESPEPASVAQGWQLHFSCQYSKYPLSQDYKKEVESHMAVQKQLSATGPVSKIDHECLYNKMDRLGYRFGPALRRCRNIWRGSRVDNRTDTLYHFSGCDIQFSVAESTRFPVPYNVPPSVLDAAFNVTLATKFEDANAQMLPVHIDKFMYFPPHQEDGTDQKWIERDFSAIADEGAEDSSDSHGYSAFAETQDGVSKTESTHDISLMYRNRPVVLINNFMVKRISEPGADEVAPLDRCLYTCVWEAQKKAAGEGVAMADRSAPTAGASGLPARDRTLLVVSPNPEIHPWIRSLRSHIADLKTVYSHGVVIMQSIKSLREVLLVFASNKQLAGGSDSALACQDFDLMYVCEPVVEEVLDMVHMLDETRLWLDLVLPQEGNGQTPMTDHHAFFVSFGGNADSPCPGVAPVMGFGRTLQTEHALEGVKCSLVDMEPLETCPADKSFQLFYEQVFQDQRMHDEFELAIRNDSVILPRLKRLDFKSTKGPSILDSSTTFESATALPVQGSVSSTEEVGLEIEDAPAEREEGALGQDGTAARELAHEYSNYCMKQEVVGDLNSLHFEACEKPKHLDPRNAVVQVQAVSLNYKDALLLMGEIDASALEGGWSVDAIGVECSGIITEVGSEAPDWIHVGDRVIASPLERQGAFQKFIEVPGHSVTKVPDGLDLEIASGLAVAGGTAHACLNDLAHLEAGETVLIHSAAGGVGTFAVQIAHDLGATVIATASTPDKADFLRGIGADYVFQSRTLDFVEDVRKVTDGRGVDVVLNSLSGRATQETMKLLAPFGRFVEIGKRDIMERQMAPMQNFVNNGTYHVFDMDRRRKAHYMFIEETLQKKKMEGADGKGAQQSKDLQRRLKSVKSIVSRMAGFMTEFIEKGWIIPTKVYDAQNVTEAFKQMLNGDHIGKLCIRLPPVLAQPHPSAATASKEGAGLLVYKNYMSPPDIYCQDETYIIVGGTSGLGLEIAWTMAMSMENAYHICLISRSGGQGSAELARKLSLLKRYVPHKNVQAFSVDVTDEKALEEFLESVRSGKRAPFPPTIGGIIHSAVVLMDQIIRDMSGQDMVKALEPKVRGAYLLHKHTIGDPLRFFVTFSSIASLLGAYHQANYAAANSYLEGLVRYRRGQGLPGLCLQWGAIADTGGLARDGSLIGKMSGNAPVQMVTPPQCLSTLFTYISTDAKSQGTTRFWAPNSSGKPGFLQVKGNQGDSVLYSDDHVVLCAAVNWRVFEMVFRRHAMTSKFVDVVEEAKSAREGMKLGGGFELVSRIEGAGPEGGKKVLADAITATVAELSGHDEEALERTAPFSSFGLTTGQLSQLKSWAEGSLPVTLSTAQLSHSSTIDSLSECLIDGMMGVCPDEPDINSDLGSGLGKDILDEFLGNIKQSGDIILEGNNAIDPDLVAFVFLGIDSPSAAHDHASKVALLKLDKVQVCLVRLPYCVRQPGAIDWTGDMDKSVVAIRRYMTGTWNKHKDDALTLPFVFIGEGFGALVATEIARRMQVAEGPAPVHLAAIHAFSPQVLARQYATPAAEASQGQTPQRAANSSVSWGGSRTAAICQSFFSTNKNYKSSEQTAVLSGFDVTAVYRRMDKALTEGWNHITSGKVTFAEEEHPNPARLLKELLQAKRYKSKPSVSWIDEIHNQIEELAADGKSPSSVVEGKWEALTKMGAVGSTAAIDYDAIADLEASSCLHELLKENRASSKVKAAINEEASKKCMNGWGQSETQLDKMLLREIQKKSEAEGCVVVQISAFEAPTRFQRLPLWPYMCEGKVEWVDIAIDPMATARSARVCKSGCGYRLFNVPSSSSEEYMQDIRWHLSLHADPSTHNLSPIFVVFSDLARHVPLALDIMRELTDALGSRLEGVFAGHEAQKLLQASEDKVTKSLLKKIFKKTKKLLSSSPRPPKAAAPATASRESSPELPKREDSQSLVERADSRTSMSSKMSKAPPSMKRSSSTPVPAMLPRGSLRL</sequence>
<evidence type="ECO:0000259" key="9">
    <source>
        <dbReference type="PROSITE" id="PS52004"/>
    </source>
</evidence>
<dbReference type="CDD" id="cd05195">
    <property type="entry name" value="enoyl_red"/>
    <property type="match status" value="1"/>
</dbReference>
<keyword evidence="12" id="KW-1185">Reference proteome</keyword>
<dbReference type="InterPro" id="IPR014031">
    <property type="entry name" value="Ketoacyl_synth_C"/>
</dbReference>
<feature type="region of interest" description="Disordered" evidence="8">
    <location>
        <begin position="1263"/>
        <end position="1289"/>
    </location>
</feature>
<dbReference type="InterPro" id="IPR042104">
    <property type="entry name" value="PKS_dehydratase_sf"/>
</dbReference>
<dbReference type="InterPro" id="IPR018201">
    <property type="entry name" value="Ketoacyl_synth_AS"/>
</dbReference>
<evidence type="ECO:0008006" key="13">
    <source>
        <dbReference type="Google" id="ProtNLM"/>
    </source>
</evidence>
<feature type="domain" description="PKS/mFAS DH" evidence="10">
    <location>
        <begin position="917"/>
        <end position="1303"/>
    </location>
</feature>
<dbReference type="InterPro" id="IPR049552">
    <property type="entry name" value="PKS_DH_N"/>
</dbReference>
<name>A0A8S1J4J2_9CHLO</name>
<dbReference type="InterPro" id="IPR020841">
    <property type="entry name" value="PKS_Beta-ketoAc_synthase_dom"/>
</dbReference>
<dbReference type="InterPro" id="IPR050091">
    <property type="entry name" value="PKS_NRPS_Biosynth_Enz"/>
</dbReference>
<dbReference type="Gene3D" id="3.40.47.10">
    <property type="match status" value="1"/>
</dbReference>
<dbReference type="GO" id="GO:0004315">
    <property type="term" value="F:3-oxoacyl-[acyl-carrier-protein] synthase activity"/>
    <property type="evidence" value="ECO:0007669"/>
    <property type="project" value="InterPro"/>
</dbReference>
<dbReference type="Pfam" id="PF21089">
    <property type="entry name" value="PKS_DH_N"/>
    <property type="match status" value="1"/>
</dbReference>
<dbReference type="InterPro" id="IPR036736">
    <property type="entry name" value="ACP-like_sf"/>
</dbReference>
<dbReference type="InterPro" id="IPR013149">
    <property type="entry name" value="ADH-like_C"/>
</dbReference>
<dbReference type="Gene3D" id="3.10.129.110">
    <property type="entry name" value="Polyketide synthase dehydratase"/>
    <property type="match status" value="1"/>
</dbReference>
<keyword evidence="2" id="KW-0597">Phosphoprotein</keyword>
<dbReference type="InterPro" id="IPR049551">
    <property type="entry name" value="PKS_DH_C"/>
</dbReference>
<feature type="domain" description="Ketosynthase family 3 (KS3)" evidence="9">
    <location>
        <begin position="9"/>
        <end position="442"/>
    </location>
</feature>
<dbReference type="InterPro" id="IPR001227">
    <property type="entry name" value="Ac_transferase_dom_sf"/>
</dbReference>
<dbReference type="PANTHER" id="PTHR43775:SF37">
    <property type="entry name" value="SI:DKEY-61P9.11"/>
    <property type="match status" value="1"/>
</dbReference>
<feature type="region of interest" description="N-terminal hotdog fold" evidence="7">
    <location>
        <begin position="917"/>
        <end position="1116"/>
    </location>
</feature>
<dbReference type="InterPro" id="IPR016039">
    <property type="entry name" value="Thiolase-like"/>
</dbReference>
<accession>A0A8S1J4J2</accession>
<evidence type="ECO:0000256" key="8">
    <source>
        <dbReference type="SAM" id="MobiDB-lite"/>
    </source>
</evidence>
<feature type="region of interest" description="C-terminal hotdog fold" evidence="7">
    <location>
        <begin position="1137"/>
        <end position="1303"/>
    </location>
</feature>
<evidence type="ECO:0000259" key="10">
    <source>
        <dbReference type="PROSITE" id="PS52019"/>
    </source>
</evidence>
<dbReference type="InterPro" id="IPR014030">
    <property type="entry name" value="Ketoacyl_synth_N"/>
</dbReference>
<dbReference type="InterPro" id="IPR029058">
    <property type="entry name" value="AB_hydrolase_fold"/>
</dbReference>
<dbReference type="CDD" id="cd05274">
    <property type="entry name" value="KR_FAS_SDR_x"/>
    <property type="match status" value="1"/>
</dbReference>
<dbReference type="Proteomes" id="UP000708148">
    <property type="component" value="Unassembled WGS sequence"/>
</dbReference>
<proteinExistence type="predicted"/>
<feature type="active site" description="Proton acceptor; for dehydratase activity" evidence="7">
    <location>
        <position position="954"/>
    </location>
</feature>
<feature type="region of interest" description="Disordered" evidence="8">
    <location>
        <begin position="2975"/>
        <end position="3048"/>
    </location>
</feature>
<feature type="active site" description="Proton donor; for dehydratase activity" evidence="7">
    <location>
        <position position="1210"/>
    </location>
</feature>
<dbReference type="PROSITE" id="PS52019">
    <property type="entry name" value="PKS_MFAS_DH"/>
    <property type="match status" value="1"/>
</dbReference>
<dbReference type="OrthoDB" id="515223at2759"/>
<dbReference type="InterPro" id="IPR020843">
    <property type="entry name" value="ER"/>
</dbReference>
<dbReference type="SMART" id="SM00827">
    <property type="entry name" value="PKS_AT"/>
    <property type="match status" value="1"/>
</dbReference>
<feature type="compositionally biased region" description="Basic and acidic residues" evidence="8">
    <location>
        <begin position="997"/>
        <end position="1007"/>
    </location>
</feature>
<organism evidence="11 12">
    <name type="scientific">Ostreobium quekettii</name>
    <dbReference type="NCBI Taxonomy" id="121088"/>
    <lineage>
        <taxon>Eukaryota</taxon>
        <taxon>Viridiplantae</taxon>
        <taxon>Chlorophyta</taxon>
        <taxon>core chlorophytes</taxon>
        <taxon>Ulvophyceae</taxon>
        <taxon>TCBD clade</taxon>
        <taxon>Bryopsidales</taxon>
        <taxon>Ostreobineae</taxon>
        <taxon>Ostreobiaceae</taxon>
        <taxon>Ostreobium</taxon>
    </lineage>
</organism>
<evidence type="ECO:0000313" key="11">
    <source>
        <dbReference type="EMBL" id="CAD7702022.1"/>
    </source>
</evidence>
<feature type="compositionally biased region" description="Low complexity" evidence="8">
    <location>
        <begin position="3017"/>
        <end position="3034"/>
    </location>
</feature>
<dbReference type="FunFam" id="3.40.50.720:FF:000209">
    <property type="entry name" value="Polyketide synthase Pks12"/>
    <property type="match status" value="1"/>
</dbReference>
<dbReference type="SUPFAM" id="SSF47336">
    <property type="entry name" value="ACP-like"/>
    <property type="match status" value="1"/>
</dbReference>
<dbReference type="Gene3D" id="3.40.366.10">
    <property type="entry name" value="Malonyl-Coenzyme A Acyl Carrier Protein, domain 2"/>
    <property type="match status" value="1"/>
</dbReference>
<dbReference type="EMBL" id="CAJHUC010001686">
    <property type="protein sequence ID" value="CAD7702022.1"/>
    <property type="molecule type" value="Genomic_DNA"/>
</dbReference>
<dbReference type="SUPFAM" id="SSF52151">
    <property type="entry name" value="FabD/lysophospholipase-like"/>
    <property type="match status" value="1"/>
</dbReference>
<dbReference type="SMART" id="SM00822">
    <property type="entry name" value="PKS_KR"/>
    <property type="match status" value="1"/>
</dbReference>
<keyword evidence="4" id="KW-0521">NADP</keyword>
<keyword evidence="3" id="KW-0808">Transferase</keyword>
<dbReference type="Gene3D" id="3.40.50.720">
    <property type="entry name" value="NAD(P)-binding Rossmann-like Domain"/>
    <property type="match status" value="2"/>
</dbReference>
<feature type="compositionally biased region" description="Low complexity" evidence="8">
    <location>
        <begin position="1008"/>
        <end position="1017"/>
    </location>
</feature>
<dbReference type="InterPro" id="IPR020807">
    <property type="entry name" value="PKS_DH"/>
</dbReference>
<dbReference type="InterPro" id="IPR014043">
    <property type="entry name" value="Acyl_transferase_dom"/>
</dbReference>
<dbReference type="Pfam" id="PF02801">
    <property type="entry name" value="Ketoacyl-synt_C"/>
    <property type="match status" value="1"/>
</dbReference>
<dbReference type="InterPro" id="IPR036291">
    <property type="entry name" value="NAD(P)-bd_dom_sf"/>
</dbReference>
<dbReference type="SUPFAM" id="SSF50129">
    <property type="entry name" value="GroES-like"/>
    <property type="match status" value="1"/>
</dbReference>
<dbReference type="SUPFAM" id="SSF53901">
    <property type="entry name" value="Thiolase-like"/>
    <property type="match status" value="1"/>
</dbReference>
<dbReference type="InterPro" id="IPR049900">
    <property type="entry name" value="PKS_mFAS_DH"/>
</dbReference>
<dbReference type="Pfam" id="PF00109">
    <property type="entry name" value="ketoacyl-synt"/>
    <property type="match status" value="1"/>
</dbReference>
<dbReference type="InterPro" id="IPR016035">
    <property type="entry name" value="Acyl_Trfase/lysoPLipase"/>
</dbReference>
<dbReference type="Gene3D" id="3.90.180.10">
    <property type="entry name" value="Medium-chain alcohol dehydrogenases, catalytic domain"/>
    <property type="match status" value="1"/>
</dbReference>
<dbReference type="SMART" id="SM00826">
    <property type="entry name" value="PKS_DH"/>
    <property type="match status" value="1"/>
</dbReference>
<dbReference type="Gene3D" id="3.40.50.1820">
    <property type="entry name" value="alpha/beta hydrolase"/>
    <property type="match status" value="1"/>
</dbReference>
<dbReference type="InterPro" id="IPR057326">
    <property type="entry name" value="KR_dom"/>
</dbReference>
<dbReference type="SMART" id="SM00825">
    <property type="entry name" value="PKS_KS"/>
    <property type="match status" value="1"/>
</dbReference>